<comment type="caution">
    <text evidence="1">The sequence shown here is derived from an EMBL/GenBank/DDBJ whole genome shotgun (WGS) entry which is preliminary data.</text>
</comment>
<dbReference type="Proteomes" id="UP000053480">
    <property type="component" value="Unassembled WGS sequence"/>
</dbReference>
<gene>
    <name evidence="1" type="ORF">TQ35_0000395</name>
</gene>
<proteinExistence type="predicted"/>
<evidence type="ECO:0000313" key="2">
    <source>
        <dbReference type="Proteomes" id="UP000053480"/>
    </source>
</evidence>
<accession>A0ACC6TLL1</accession>
<protein>
    <submittedName>
        <fullName evidence="1">Uncharacterized protein</fullName>
    </submittedName>
</protein>
<dbReference type="EMBL" id="JZWS03000001">
    <property type="protein sequence ID" value="MEW9490670.1"/>
    <property type="molecule type" value="Genomic_DNA"/>
</dbReference>
<organism evidence="1 2">
    <name type="scientific">Candidatus Aramenus sulfurataquae</name>
    <dbReference type="NCBI Taxonomy" id="1326980"/>
    <lineage>
        <taxon>Archaea</taxon>
        <taxon>Thermoproteota</taxon>
        <taxon>Thermoprotei</taxon>
        <taxon>Sulfolobales</taxon>
        <taxon>Sulfolobaceae</taxon>
        <taxon>Candidatus Aramenus</taxon>
    </lineage>
</organism>
<sequence length="84" mass="10015">MEDIRDILVKILKKEDPNFVEESLDVKYVQSYKNERYDVFGEFQGTHGVYEFAISFDRKGNVKRNHINLVRPSELDKELHDKLK</sequence>
<evidence type="ECO:0000313" key="1">
    <source>
        <dbReference type="EMBL" id="MEW9490670.1"/>
    </source>
</evidence>
<reference evidence="1" key="1">
    <citation type="submission" date="2024-07" db="EMBL/GenBank/DDBJ databases">
        <title>Metagenome and Metagenome-Assembled Genomes of Archaea from a hot spring from the geothermal field of Los Azufres, Mexico.</title>
        <authorList>
            <person name="Marin-Paredes R."/>
            <person name="Martinez-Romero E."/>
            <person name="Servin-Garciduenas L.E."/>
        </authorList>
    </citation>
    <scope>NUCLEOTIDE SEQUENCE</scope>
    <source>
        <strain evidence="1">AZ1-454</strain>
    </source>
</reference>
<name>A0ACC6TLL1_9CREN</name>